<dbReference type="Gene3D" id="1.10.287.130">
    <property type="match status" value="1"/>
</dbReference>
<evidence type="ECO:0000256" key="2">
    <source>
        <dbReference type="ARBA" id="ARBA00012438"/>
    </source>
</evidence>
<dbReference type="Pfam" id="PF02518">
    <property type="entry name" value="HATPase_c"/>
    <property type="match status" value="1"/>
</dbReference>
<dbReference type="PRINTS" id="PR00344">
    <property type="entry name" value="BCTRLSENSOR"/>
</dbReference>
<keyword evidence="10" id="KW-1185">Reference proteome</keyword>
<dbReference type="PROSITE" id="PS50109">
    <property type="entry name" value="HIS_KIN"/>
    <property type="match status" value="1"/>
</dbReference>
<dbReference type="PROSITE" id="PS50110">
    <property type="entry name" value="RESPONSE_REGULATORY"/>
    <property type="match status" value="1"/>
</dbReference>
<organism evidence="9 10">
    <name type="scientific">Dethiosulfatarculus sandiegensis</name>
    <dbReference type="NCBI Taxonomy" id="1429043"/>
    <lineage>
        <taxon>Bacteria</taxon>
        <taxon>Pseudomonadati</taxon>
        <taxon>Thermodesulfobacteriota</taxon>
        <taxon>Desulfarculia</taxon>
        <taxon>Desulfarculales</taxon>
        <taxon>Desulfarculaceae</taxon>
        <taxon>Dethiosulfatarculus</taxon>
    </lineage>
</organism>
<dbReference type="Pfam" id="PF00512">
    <property type="entry name" value="HisKA"/>
    <property type="match status" value="1"/>
</dbReference>
<dbReference type="CDD" id="cd00082">
    <property type="entry name" value="HisKA"/>
    <property type="match status" value="1"/>
</dbReference>
<dbReference type="InterPro" id="IPR003594">
    <property type="entry name" value="HATPase_dom"/>
</dbReference>
<evidence type="ECO:0000256" key="3">
    <source>
        <dbReference type="ARBA" id="ARBA00022553"/>
    </source>
</evidence>
<dbReference type="InterPro" id="IPR036097">
    <property type="entry name" value="HisK_dim/P_sf"/>
</dbReference>
<dbReference type="InterPro" id="IPR003661">
    <property type="entry name" value="HisK_dim/P_dom"/>
</dbReference>
<evidence type="ECO:0000259" key="7">
    <source>
        <dbReference type="PROSITE" id="PS50109"/>
    </source>
</evidence>
<dbReference type="Gene3D" id="3.30.565.10">
    <property type="entry name" value="Histidine kinase-like ATPase, C-terminal domain"/>
    <property type="match status" value="1"/>
</dbReference>
<dbReference type="Pfam" id="PF00072">
    <property type="entry name" value="Response_reg"/>
    <property type="match status" value="1"/>
</dbReference>
<dbReference type="Proteomes" id="UP000032233">
    <property type="component" value="Unassembled WGS sequence"/>
</dbReference>
<gene>
    <name evidence="9" type="ORF">X474_00210</name>
</gene>
<dbReference type="EMBL" id="AZAC01000001">
    <property type="protein sequence ID" value="KIX15795.1"/>
    <property type="molecule type" value="Genomic_DNA"/>
</dbReference>
<dbReference type="InterPro" id="IPR005467">
    <property type="entry name" value="His_kinase_dom"/>
</dbReference>
<evidence type="ECO:0000259" key="8">
    <source>
        <dbReference type="PROSITE" id="PS50110"/>
    </source>
</evidence>
<dbReference type="SMART" id="SM00388">
    <property type="entry name" value="HisKA"/>
    <property type="match status" value="1"/>
</dbReference>
<dbReference type="PANTHER" id="PTHR43547">
    <property type="entry name" value="TWO-COMPONENT HISTIDINE KINASE"/>
    <property type="match status" value="1"/>
</dbReference>
<dbReference type="InParanoid" id="A0A0D2K2A0"/>
<evidence type="ECO:0000256" key="1">
    <source>
        <dbReference type="ARBA" id="ARBA00000085"/>
    </source>
</evidence>
<dbReference type="InterPro" id="IPR011006">
    <property type="entry name" value="CheY-like_superfamily"/>
</dbReference>
<feature type="modified residue" description="4-aspartylphosphate" evidence="6">
    <location>
        <position position="36"/>
    </location>
</feature>
<feature type="domain" description="Response regulatory" evidence="8">
    <location>
        <begin position="1"/>
        <end position="101"/>
    </location>
</feature>
<accession>A0A0D2K2A0</accession>
<dbReference type="CDD" id="cd00075">
    <property type="entry name" value="HATPase"/>
    <property type="match status" value="1"/>
</dbReference>
<keyword evidence="3 6" id="KW-0597">Phosphoprotein</keyword>
<dbReference type="InterPro" id="IPR036890">
    <property type="entry name" value="HATPase_C_sf"/>
</dbReference>
<dbReference type="InterPro" id="IPR001789">
    <property type="entry name" value="Sig_transdc_resp-reg_receiver"/>
</dbReference>
<keyword evidence="4" id="KW-0808">Transferase</keyword>
<dbReference type="FunFam" id="3.30.565.10:FF:000006">
    <property type="entry name" value="Sensor histidine kinase WalK"/>
    <property type="match status" value="1"/>
</dbReference>
<dbReference type="SUPFAM" id="SSF52172">
    <property type="entry name" value="CheY-like"/>
    <property type="match status" value="1"/>
</dbReference>
<protein>
    <recommendedName>
        <fullName evidence="2">histidine kinase</fullName>
        <ecNumber evidence="2">2.7.13.3</ecNumber>
    </recommendedName>
</protein>
<dbReference type="SUPFAM" id="SSF55874">
    <property type="entry name" value="ATPase domain of HSP90 chaperone/DNA topoisomerase II/histidine kinase"/>
    <property type="match status" value="1"/>
</dbReference>
<reference evidence="9 10" key="1">
    <citation type="submission" date="2013-11" db="EMBL/GenBank/DDBJ databases">
        <title>Metagenomic analysis of a methanogenic consortium involved in long chain n-alkane degradation.</title>
        <authorList>
            <person name="Davidova I.A."/>
            <person name="Callaghan A.V."/>
            <person name="Wawrik B."/>
            <person name="Pruitt S."/>
            <person name="Marks C."/>
            <person name="Duncan K.E."/>
            <person name="Suflita J.M."/>
        </authorList>
    </citation>
    <scope>NUCLEOTIDE SEQUENCE [LARGE SCALE GENOMIC DNA]</scope>
    <source>
        <strain evidence="9 10">SPR</strain>
    </source>
</reference>
<dbReference type="PANTHER" id="PTHR43547:SF2">
    <property type="entry name" value="HYBRID SIGNAL TRANSDUCTION HISTIDINE KINASE C"/>
    <property type="match status" value="1"/>
</dbReference>
<proteinExistence type="predicted"/>
<sequence>MTKRLKKRGFEILEAEEGSEALATLAEHAPQLVVMDVKMPGMDGLTTLGAIKKDHPEKEVILLTGQASTEDGVAGIKAGAFDYLAKPVAFEHLLGKIRQAFEKIERIHEQAQEAAFRTKMEKRMALAERLAALGTLAAGVAHEINNPLAIINESTGWVKQRMERRSDLPEEWRKTLELALSKIETSVERAGRITHQLLSLARRSPTEIREFDLAELAAEVGELVGKTCKEARVSVAVDQKSPKTRIWSDPNRLRQVLLNLVVNAIQASRTGGRVIVTLDNLNNEMLFAVKDQGEGIPKENLEKIFEPFFSTRTPGQGSGLGLSVSKGILEELGGRLEVESRLGQGSTFTVTLPRRPAMASEPEDLGRMALDSQKKIKKLNSGENPF</sequence>
<evidence type="ECO:0000256" key="4">
    <source>
        <dbReference type="ARBA" id="ARBA00022679"/>
    </source>
</evidence>
<dbReference type="SMART" id="SM00387">
    <property type="entry name" value="HATPase_c"/>
    <property type="match status" value="1"/>
</dbReference>
<dbReference type="InterPro" id="IPR004358">
    <property type="entry name" value="Sig_transdc_His_kin-like_C"/>
</dbReference>
<name>A0A0D2K2A0_9BACT</name>
<evidence type="ECO:0000313" key="9">
    <source>
        <dbReference type="EMBL" id="KIX15795.1"/>
    </source>
</evidence>
<dbReference type="SUPFAM" id="SSF47384">
    <property type="entry name" value="Homodimeric domain of signal transducing histidine kinase"/>
    <property type="match status" value="1"/>
</dbReference>
<feature type="domain" description="Histidine kinase" evidence="7">
    <location>
        <begin position="139"/>
        <end position="356"/>
    </location>
</feature>
<evidence type="ECO:0000256" key="6">
    <source>
        <dbReference type="PROSITE-ProRule" id="PRU00169"/>
    </source>
</evidence>
<evidence type="ECO:0000256" key="5">
    <source>
        <dbReference type="ARBA" id="ARBA00022777"/>
    </source>
</evidence>
<dbReference type="STRING" id="1429043.X474_00210"/>
<dbReference type="AlphaFoldDB" id="A0A0D2K2A0"/>
<keyword evidence="5 9" id="KW-0418">Kinase</keyword>
<evidence type="ECO:0000313" key="10">
    <source>
        <dbReference type="Proteomes" id="UP000032233"/>
    </source>
</evidence>
<dbReference type="EC" id="2.7.13.3" evidence="2"/>
<dbReference type="Gene3D" id="3.40.50.2300">
    <property type="match status" value="1"/>
</dbReference>
<comment type="caution">
    <text evidence="9">The sequence shown here is derived from an EMBL/GenBank/DDBJ whole genome shotgun (WGS) entry which is preliminary data.</text>
</comment>
<dbReference type="SMART" id="SM00448">
    <property type="entry name" value="REC"/>
    <property type="match status" value="1"/>
</dbReference>
<comment type="catalytic activity">
    <reaction evidence="1">
        <text>ATP + protein L-histidine = ADP + protein N-phospho-L-histidine.</text>
        <dbReference type="EC" id="2.7.13.3"/>
    </reaction>
</comment>
<dbReference type="GO" id="GO:0000155">
    <property type="term" value="F:phosphorelay sensor kinase activity"/>
    <property type="evidence" value="ECO:0007669"/>
    <property type="project" value="InterPro"/>
</dbReference>